<dbReference type="PANTHER" id="PTHR37984">
    <property type="entry name" value="PROTEIN CBG26694"/>
    <property type="match status" value="1"/>
</dbReference>
<dbReference type="Gene3D" id="3.30.420.10">
    <property type="entry name" value="Ribonuclease H-like superfamily/Ribonuclease H"/>
    <property type="match status" value="1"/>
</dbReference>
<sequence>MRRSPQQRHATHGVASLPLPDCKAETVARAILNECLLKFGCPGGIVSDPAKTFTAEAFKQFCGLLRVSHHLAIPYHSRGNGATERTFRTFHSLMSKYVNEAHTDWDTILPYITFCYNTTIHSTTGETPFFLLFGRDPVFTID</sequence>
<dbReference type="GO" id="GO:0003676">
    <property type="term" value="F:nucleic acid binding"/>
    <property type="evidence" value="ECO:0007669"/>
    <property type="project" value="InterPro"/>
</dbReference>
<dbReference type="InterPro" id="IPR036397">
    <property type="entry name" value="RNaseH_sf"/>
</dbReference>
<dbReference type="InterPro" id="IPR001584">
    <property type="entry name" value="Integrase_cat-core"/>
</dbReference>
<dbReference type="InterPro" id="IPR050951">
    <property type="entry name" value="Retrovirus_Pol_polyprotein"/>
</dbReference>
<dbReference type="AlphaFoldDB" id="A0A8R1EEU6"/>
<name>A0A8R1EEU6_CAEJA</name>
<dbReference type="PROSITE" id="PS50994">
    <property type="entry name" value="INTEGRASE"/>
    <property type="match status" value="1"/>
</dbReference>
<proteinExistence type="predicted"/>
<dbReference type="Proteomes" id="UP000005237">
    <property type="component" value="Unassembled WGS sequence"/>
</dbReference>
<dbReference type="SUPFAM" id="SSF53098">
    <property type="entry name" value="Ribonuclease H-like"/>
    <property type="match status" value="1"/>
</dbReference>
<dbReference type="PANTHER" id="PTHR37984:SF5">
    <property type="entry name" value="PROTEIN NYNRIN-LIKE"/>
    <property type="match status" value="1"/>
</dbReference>
<dbReference type="InterPro" id="IPR012337">
    <property type="entry name" value="RNaseH-like_sf"/>
</dbReference>
<organism evidence="2 3">
    <name type="scientific">Caenorhabditis japonica</name>
    <dbReference type="NCBI Taxonomy" id="281687"/>
    <lineage>
        <taxon>Eukaryota</taxon>
        <taxon>Metazoa</taxon>
        <taxon>Ecdysozoa</taxon>
        <taxon>Nematoda</taxon>
        <taxon>Chromadorea</taxon>
        <taxon>Rhabditida</taxon>
        <taxon>Rhabditina</taxon>
        <taxon>Rhabditomorpha</taxon>
        <taxon>Rhabditoidea</taxon>
        <taxon>Rhabditidae</taxon>
        <taxon>Peloderinae</taxon>
        <taxon>Caenorhabditis</taxon>
    </lineage>
</organism>
<dbReference type="EnsemblMetazoa" id="CJA33947.1">
    <property type="protein sequence ID" value="CJA33947.1"/>
    <property type="gene ID" value="WBGene00209794"/>
</dbReference>
<protein>
    <submittedName>
        <fullName evidence="2">Integrase catalytic domain-containing protein</fullName>
    </submittedName>
</protein>
<accession>A0A8R1EEU6</accession>
<reference evidence="3" key="1">
    <citation type="submission" date="2010-08" db="EMBL/GenBank/DDBJ databases">
        <authorList>
            <consortium name="Caenorhabditis japonica Sequencing Consortium"/>
            <person name="Wilson R.K."/>
        </authorList>
    </citation>
    <scope>NUCLEOTIDE SEQUENCE [LARGE SCALE GENOMIC DNA]</scope>
    <source>
        <strain evidence="3">DF5081</strain>
    </source>
</reference>
<reference evidence="2" key="2">
    <citation type="submission" date="2022-06" db="UniProtKB">
        <authorList>
            <consortium name="EnsemblMetazoa"/>
        </authorList>
    </citation>
    <scope>IDENTIFICATION</scope>
    <source>
        <strain evidence="2">DF5081</strain>
    </source>
</reference>
<dbReference type="GO" id="GO:0015074">
    <property type="term" value="P:DNA integration"/>
    <property type="evidence" value="ECO:0007669"/>
    <property type="project" value="InterPro"/>
</dbReference>
<feature type="domain" description="Integrase catalytic" evidence="1">
    <location>
        <begin position="14"/>
        <end position="136"/>
    </location>
</feature>
<keyword evidence="3" id="KW-1185">Reference proteome</keyword>
<evidence type="ECO:0000313" key="3">
    <source>
        <dbReference type="Proteomes" id="UP000005237"/>
    </source>
</evidence>
<evidence type="ECO:0000313" key="2">
    <source>
        <dbReference type="EnsemblMetazoa" id="CJA33947.1"/>
    </source>
</evidence>
<evidence type="ECO:0000259" key="1">
    <source>
        <dbReference type="PROSITE" id="PS50994"/>
    </source>
</evidence>